<evidence type="ECO:0000256" key="4">
    <source>
        <dbReference type="SAM" id="MobiDB-lite"/>
    </source>
</evidence>
<keyword evidence="6" id="KW-1185">Reference proteome</keyword>
<dbReference type="AlphaFoldDB" id="A0A1B2JIA9"/>
<name>A0A1B2JIA9_PICPA</name>
<dbReference type="EMBL" id="CP014587">
    <property type="protein sequence ID" value="ANZ77779.1"/>
    <property type="molecule type" value="Genomic_DNA"/>
</dbReference>
<organism evidence="5 6">
    <name type="scientific">Komagataella pastoris</name>
    <name type="common">Yeast</name>
    <name type="synonym">Pichia pastoris</name>
    <dbReference type="NCBI Taxonomy" id="4922"/>
    <lineage>
        <taxon>Eukaryota</taxon>
        <taxon>Fungi</taxon>
        <taxon>Dikarya</taxon>
        <taxon>Ascomycota</taxon>
        <taxon>Saccharomycotina</taxon>
        <taxon>Pichiomycetes</taxon>
        <taxon>Pichiales</taxon>
        <taxon>Pichiaceae</taxon>
        <taxon>Komagataella</taxon>
    </lineage>
</organism>
<feature type="compositionally biased region" description="Basic and acidic residues" evidence="4">
    <location>
        <begin position="277"/>
        <end position="290"/>
    </location>
</feature>
<feature type="repeat" description="ANK" evidence="3">
    <location>
        <begin position="148"/>
        <end position="180"/>
    </location>
</feature>
<keyword evidence="1" id="KW-0677">Repeat</keyword>
<dbReference type="PROSITE" id="PS50297">
    <property type="entry name" value="ANK_REP_REGION"/>
    <property type="match status" value="2"/>
</dbReference>
<dbReference type="SUPFAM" id="SSF48403">
    <property type="entry name" value="Ankyrin repeat"/>
    <property type="match status" value="1"/>
</dbReference>
<evidence type="ECO:0000256" key="3">
    <source>
        <dbReference type="PROSITE-ProRule" id="PRU00023"/>
    </source>
</evidence>
<protein>
    <submittedName>
        <fullName evidence="5">BA75_05021T0</fullName>
    </submittedName>
</protein>
<evidence type="ECO:0000256" key="2">
    <source>
        <dbReference type="ARBA" id="ARBA00023043"/>
    </source>
</evidence>
<dbReference type="InterPro" id="IPR036770">
    <property type="entry name" value="Ankyrin_rpt-contain_sf"/>
</dbReference>
<dbReference type="Gene3D" id="1.25.40.20">
    <property type="entry name" value="Ankyrin repeat-containing domain"/>
    <property type="match status" value="2"/>
</dbReference>
<evidence type="ECO:0000256" key="1">
    <source>
        <dbReference type="ARBA" id="ARBA00022737"/>
    </source>
</evidence>
<feature type="region of interest" description="Disordered" evidence="4">
    <location>
        <begin position="351"/>
        <end position="477"/>
    </location>
</feature>
<proteinExistence type="predicted"/>
<feature type="compositionally biased region" description="Low complexity" evidence="4">
    <location>
        <begin position="422"/>
        <end position="436"/>
    </location>
</feature>
<feature type="compositionally biased region" description="Low complexity" evidence="4">
    <location>
        <begin position="393"/>
        <end position="404"/>
    </location>
</feature>
<dbReference type="PROSITE" id="PS50088">
    <property type="entry name" value="ANK_REPEAT"/>
    <property type="match status" value="2"/>
</dbReference>
<feature type="compositionally biased region" description="Low complexity" evidence="4">
    <location>
        <begin position="353"/>
        <end position="362"/>
    </location>
</feature>
<dbReference type="PANTHER" id="PTHR24198">
    <property type="entry name" value="ANKYRIN REPEAT AND PROTEIN KINASE DOMAIN-CONTAINING PROTEIN"/>
    <property type="match status" value="1"/>
</dbReference>
<dbReference type="Pfam" id="PF00023">
    <property type="entry name" value="Ank"/>
    <property type="match status" value="1"/>
</dbReference>
<feature type="compositionally biased region" description="Low complexity" evidence="4">
    <location>
        <begin position="252"/>
        <end position="274"/>
    </location>
</feature>
<dbReference type="PANTHER" id="PTHR24198:SF165">
    <property type="entry name" value="ANKYRIN REPEAT-CONTAINING PROTEIN-RELATED"/>
    <property type="match status" value="1"/>
</dbReference>
<evidence type="ECO:0000313" key="6">
    <source>
        <dbReference type="Proteomes" id="UP000094565"/>
    </source>
</evidence>
<dbReference type="SMART" id="SM00248">
    <property type="entry name" value="ANK"/>
    <property type="match status" value="4"/>
</dbReference>
<keyword evidence="2 3" id="KW-0040">ANK repeat</keyword>
<dbReference type="Pfam" id="PF13637">
    <property type="entry name" value="Ank_4"/>
    <property type="match status" value="1"/>
</dbReference>
<dbReference type="Proteomes" id="UP000094565">
    <property type="component" value="Chromosome 4"/>
</dbReference>
<feature type="region of interest" description="Disordered" evidence="4">
    <location>
        <begin position="234"/>
        <end position="303"/>
    </location>
</feature>
<gene>
    <name evidence="5" type="primary">AVO2</name>
    <name evidence="5" type="ORF">ATY40_BA7505021</name>
</gene>
<sequence length="602" mass="67533">MEPKERLRNAVKEGNEFLVSRILKKFPDLLDNIDPSNGWSNLHYASYHGNYLIATKLLKGKEKYHEYEYSYDSEEVLVTFKNETCLHMAAMNNHEQTLHLLLQHLPNCIDNRDINDQTPLHIAAAKGNTSCLQLLLDLHASINVQDKNGNCPLHLASIFGHLSCIQSLTFYNADMDLKNADGYTPLDVCFSFDIQKQLEHFKESAPTLPPFPSKISEESLASPSLSNFVIQKPSASKAELPQPKSTLPPLPSVTTTRKFSSSSQTTLNSSATSTDSRTVRGERPASRLEKQTSVPSFHNNDDFRRTHSFTSLYKVGSGSYSDLGETQSKILPVIKPVNEKKQSTPYLLINTGSANSLSNSSSTIQAGPRPRRTVESPMTPKEKISNLMPIIKNSLNEGNNNNNNQISVEKLSPTSKSRRVRSNSNLSNLSLKTSHSSLRKLRSQSISNAFHKLTHTEPRHKRTPSMNSPSDHDNAKATFLFNPNISTHSFESISEGYNSDEEEEEEFTQAPTDKDLATLDNYYEDASHPETELNVPEQVEARRKLNLKIDTLYKHKNHSLEQMDERMLVSPTTANSFSQSLRPSRVLSIPIANLSKKRRDPG</sequence>
<feature type="repeat" description="ANK" evidence="3">
    <location>
        <begin position="115"/>
        <end position="147"/>
    </location>
</feature>
<dbReference type="InterPro" id="IPR002110">
    <property type="entry name" value="Ankyrin_rpt"/>
</dbReference>
<accession>A0A1B2JIA9</accession>
<dbReference type="OrthoDB" id="823504at2759"/>
<evidence type="ECO:0000313" key="5">
    <source>
        <dbReference type="EMBL" id="ANZ77779.1"/>
    </source>
</evidence>
<reference evidence="5 6" key="1">
    <citation type="submission" date="2016-02" db="EMBL/GenBank/DDBJ databases">
        <title>Comparative genomic and transcriptomic foundation for Pichia pastoris.</title>
        <authorList>
            <person name="Love K.R."/>
            <person name="Shah K.A."/>
            <person name="Whittaker C.A."/>
            <person name="Wu J."/>
            <person name="Bartlett M.C."/>
            <person name="Ma D."/>
            <person name="Leeson R.L."/>
            <person name="Priest M."/>
            <person name="Young S.K."/>
            <person name="Love J.C."/>
        </authorList>
    </citation>
    <scope>NUCLEOTIDE SEQUENCE [LARGE SCALE GENOMIC DNA]</scope>
    <source>
        <strain evidence="5 6">ATCC 28485</strain>
    </source>
</reference>